<dbReference type="PANTHER" id="PTHR43088">
    <property type="entry name" value="SUBUNIT OF PYRUVATE:FLAVODOXIN OXIDOREDUCTASE-RELATED"/>
    <property type="match status" value="1"/>
</dbReference>
<dbReference type="EMBL" id="BARV01006961">
    <property type="protein sequence ID" value="GAI18031.1"/>
    <property type="molecule type" value="Genomic_DNA"/>
</dbReference>
<keyword evidence="1" id="KW-0560">Oxidoreductase</keyword>
<reference evidence="3" key="1">
    <citation type="journal article" date="2014" name="Front. Microbiol.">
        <title>High frequency of phylogenetically diverse reductive dehalogenase-homologous genes in deep subseafloor sedimentary metagenomes.</title>
        <authorList>
            <person name="Kawai M."/>
            <person name="Futagami T."/>
            <person name="Toyoda A."/>
            <person name="Takaki Y."/>
            <person name="Nishi S."/>
            <person name="Hori S."/>
            <person name="Arai W."/>
            <person name="Tsubouchi T."/>
            <person name="Morono Y."/>
            <person name="Uchiyama I."/>
            <person name="Ito T."/>
            <person name="Fujiyama A."/>
            <person name="Inagaki F."/>
            <person name="Takami H."/>
        </authorList>
    </citation>
    <scope>NUCLEOTIDE SEQUENCE</scope>
    <source>
        <strain evidence="3">Expedition CK06-06</strain>
    </source>
</reference>
<dbReference type="AlphaFoldDB" id="X1MJ10"/>
<dbReference type="Pfam" id="PF01855">
    <property type="entry name" value="POR_N"/>
    <property type="match status" value="1"/>
</dbReference>
<dbReference type="InterPro" id="IPR029061">
    <property type="entry name" value="THDP-binding"/>
</dbReference>
<dbReference type="PANTHER" id="PTHR43088:SF1">
    <property type="entry name" value="SUBUNIT OF PYRUVATE:FLAVODOXIN OXIDOREDUCTASE"/>
    <property type="match status" value="1"/>
</dbReference>
<protein>
    <recommendedName>
        <fullName evidence="2">Pyruvate flavodoxin/ferredoxin oxidoreductase pyrimidine binding domain-containing protein</fullName>
    </recommendedName>
</protein>
<dbReference type="CDD" id="cd07034">
    <property type="entry name" value="TPP_PYR_PFOR_IOR-alpha_like"/>
    <property type="match status" value="1"/>
</dbReference>
<feature type="non-terminal residue" evidence="3">
    <location>
        <position position="195"/>
    </location>
</feature>
<dbReference type="InterPro" id="IPR002880">
    <property type="entry name" value="Pyrv_Fd/Flavodoxin_OxRdtase_N"/>
</dbReference>
<sequence>MAWKKMKSMLPAGSYYFSGAEAIAEGAIAAGCGYYAGYPITPTTETLERISVRFKEVGSVFMQMEDEIASICSCIGASWAGAKAMTVTSGPGFSLMQEGIGYAVMTETPLVVVNAQRAGPSTGQISVSSGDIMQARWGSHGGIPTIALSPWSVQELYDQTINAFKALPSFGDTNCLSWITIPPSCLTLLIYLSRA</sequence>
<dbReference type="Gene3D" id="3.40.50.970">
    <property type="match status" value="1"/>
</dbReference>
<organism evidence="3">
    <name type="scientific">marine sediment metagenome</name>
    <dbReference type="NCBI Taxonomy" id="412755"/>
    <lineage>
        <taxon>unclassified sequences</taxon>
        <taxon>metagenomes</taxon>
        <taxon>ecological metagenomes</taxon>
    </lineage>
</organism>
<comment type="caution">
    <text evidence="3">The sequence shown here is derived from an EMBL/GenBank/DDBJ whole genome shotgun (WGS) entry which is preliminary data.</text>
</comment>
<evidence type="ECO:0000256" key="1">
    <source>
        <dbReference type="ARBA" id="ARBA00023002"/>
    </source>
</evidence>
<dbReference type="InterPro" id="IPR052368">
    <property type="entry name" value="2-oxoacid_oxidoreductase"/>
</dbReference>
<dbReference type="GO" id="GO:0016491">
    <property type="term" value="F:oxidoreductase activity"/>
    <property type="evidence" value="ECO:0007669"/>
    <property type="project" value="UniProtKB-KW"/>
</dbReference>
<accession>X1MJ10</accession>
<evidence type="ECO:0000313" key="3">
    <source>
        <dbReference type="EMBL" id="GAI18031.1"/>
    </source>
</evidence>
<feature type="domain" description="Pyruvate flavodoxin/ferredoxin oxidoreductase pyrimidine binding" evidence="2">
    <location>
        <begin position="25"/>
        <end position="166"/>
    </location>
</feature>
<proteinExistence type="predicted"/>
<gene>
    <name evidence="3" type="ORF">S06H3_14237</name>
</gene>
<evidence type="ECO:0000259" key="2">
    <source>
        <dbReference type="Pfam" id="PF01855"/>
    </source>
</evidence>
<name>X1MJ10_9ZZZZ</name>
<dbReference type="SUPFAM" id="SSF52518">
    <property type="entry name" value="Thiamin diphosphate-binding fold (THDP-binding)"/>
    <property type="match status" value="1"/>
</dbReference>